<dbReference type="Gene3D" id="2.40.50.140">
    <property type="entry name" value="Nucleic acid-binding proteins"/>
    <property type="match status" value="1"/>
</dbReference>
<feature type="domain" description="TRNA-binding" evidence="17">
    <location>
        <begin position="39"/>
        <end position="154"/>
    </location>
</feature>
<dbReference type="Gene3D" id="3.30.70.380">
    <property type="entry name" value="Ferrodoxin-fold anticodon-binding domain"/>
    <property type="match status" value="1"/>
</dbReference>
<dbReference type="Pfam" id="PF01588">
    <property type="entry name" value="tRNA_bind"/>
    <property type="match status" value="1"/>
</dbReference>
<reference evidence="20 21" key="1">
    <citation type="journal article" date="2015" name="Genome Announc.">
        <title>Expanding the biotechnology potential of lactobacilli through comparative genomics of 213 strains and associated genera.</title>
        <authorList>
            <person name="Sun Z."/>
            <person name="Harris H.M."/>
            <person name="McCann A."/>
            <person name="Guo C."/>
            <person name="Argimon S."/>
            <person name="Zhang W."/>
            <person name="Yang X."/>
            <person name="Jeffery I.B."/>
            <person name="Cooney J.C."/>
            <person name="Kagawa T.F."/>
            <person name="Liu W."/>
            <person name="Song Y."/>
            <person name="Salvetti E."/>
            <person name="Wrobel A."/>
            <person name="Rasinkangas P."/>
            <person name="Parkhill J."/>
            <person name="Rea M.C."/>
            <person name="O'Sullivan O."/>
            <person name="Ritari J."/>
            <person name="Douillard F.P."/>
            <person name="Paul Ross R."/>
            <person name="Yang R."/>
            <person name="Briner A.E."/>
            <person name="Felis G.E."/>
            <person name="de Vos W.M."/>
            <person name="Barrangou R."/>
            <person name="Klaenhammer T.R."/>
            <person name="Caufield P.W."/>
            <person name="Cui Y."/>
            <person name="Zhang H."/>
            <person name="O'Toole P.W."/>
        </authorList>
    </citation>
    <scope>NUCLEOTIDE SEQUENCE [LARGE SCALE GENOMIC DNA]</scope>
    <source>
        <strain evidence="20 21">DSM 18630</strain>
    </source>
</reference>
<evidence type="ECO:0000256" key="13">
    <source>
        <dbReference type="ARBA" id="ARBA00023146"/>
    </source>
</evidence>
<dbReference type="PROSITE" id="PS51447">
    <property type="entry name" value="FDX_ACB"/>
    <property type="match status" value="1"/>
</dbReference>
<dbReference type="SMART" id="SM00874">
    <property type="entry name" value="B5"/>
    <property type="match status" value="1"/>
</dbReference>
<dbReference type="GO" id="GO:0140096">
    <property type="term" value="F:catalytic activity, acting on a protein"/>
    <property type="evidence" value="ECO:0007669"/>
    <property type="project" value="UniProtKB-ARBA"/>
</dbReference>
<keyword evidence="7 15" id="KW-0479">Metal-binding</keyword>
<dbReference type="InterPro" id="IPR020825">
    <property type="entry name" value="Phe-tRNA_synthase-like_B3/B4"/>
</dbReference>
<dbReference type="InterPro" id="IPR036690">
    <property type="entry name" value="Fdx_antiC-bd_sf"/>
</dbReference>
<dbReference type="GO" id="GO:0005524">
    <property type="term" value="F:ATP binding"/>
    <property type="evidence" value="ECO:0007669"/>
    <property type="project" value="UniProtKB-UniRule"/>
</dbReference>
<dbReference type="InterPro" id="IPR004532">
    <property type="entry name" value="Phe-tRNA-ligase_IIc_bsu_bact"/>
</dbReference>
<keyword evidence="4 15" id="KW-0963">Cytoplasm</keyword>
<comment type="caution">
    <text evidence="20">The sequence shown here is derived from an EMBL/GenBank/DDBJ whole genome shotgun (WGS) entry which is preliminary data.</text>
</comment>
<dbReference type="InterPro" id="IPR045864">
    <property type="entry name" value="aa-tRNA-synth_II/BPL/LPL"/>
</dbReference>
<sequence length="803" mass="89147">MKVSTKWLQDYVDLKIDPAQLAEKIERTAVEVDEEYRLADGLKKIVVGYVQSKKPHPDSDHLNICQVDVGQEKSLQIICGAPNLEADRKVIVALPGSRIADNVKIKRSKMRGEVSEGMICSLQEIGFAESVVPKEFANGIYFLPNNAQPGDSVYSYLGMDEAIIDLDVTPNRADMLSMRGTATELAAIYDKPVHFSHPQVTETAAEKTSDLLQVTADSTLAPTYLIRIIKNVTLKASPLWLQKRLWNAGVRPINNVVDVTNYILLDYGQPLHSFDYDQIAGKHLNVRLAHDGETLQTLDEQERQLRPGKDIVIADQQGAAALAGTMGGLRTAVSDQTTTIALEAAVFDATRIRQTARRHKLHSEASTRFERGINQKTVAEALDAAAMLIAELGDGQLTKGILKAALAEPQDVTVKISLDKINQVLGTNLSVASVKDIFQRLGFQVTVAATDFTVVIPPSRWDISIPADLIEEVARIYGYDNLPATLPTSVLTPGHYTYQQRVIRQTRQLLESAGLDQAISYGLTNNKKAQRFMMEPSAVTELSFPMSSDRTTARMNLISGLLDDVAYNVARKVENVALYEEGRVFYRQADQVRPREVEHVAGALTGEFTPSTWHEPSNGIDFFTTKGIVEFLLKSLGISQACFVRGDSHEEMHPGRTADIYLGEQFIGFVGEVHPAVCQEYRIKRTYVFELDLQQIIEAPKQAELYHPISKYPAITRDVALAVDQTIENAAIINCFYDHGGKYLRSVQLFDVYQGKKMAANKKSLAYKLTYQAQDATLADEQVNQDFERVLGRLEAEFGAVVR</sequence>
<dbReference type="OrthoDB" id="9805455at2"/>
<dbReference type="NCBIfam" id="NF045760">
    <property type="entry name" value="YtpR"/>
    <property type="match status" value="1"/>
</dbReference>
<feature type="binding site" evidence="15">
    <location>
        <position position="472"/>
    </location>
    <ligand>
        <name>Mg(2+)</name>
        <dbReference type="ChEBI" id="CHEBI:18420"/>
        <note>shared with alpha subunit</note>
    </ligand>
</feature>
<dbReference type="AlphaFoldDB" id="A0A0R1VV41"/>
<dbReference type="GO" id="GO:0000287">
    <property type="term" value="F:magnesium ion binding"/>
    <property type="evidence" value="ECO:0007669"/>
    <property type="project" value="UniProtKB-UniRule"/>
</dbReference>
<dbReference type="GO" id="GO:0009328">
    <property type="term" value="C:phenylalanine-tRNA ligase complex"/>
    <property type="evidence" value="ECO:0007669"/>
    <property type="project" value="TreeGrafter"/>
</dbReference>
<dbReference type="HAMAP" id="MF_00283">
    <property type="entry name" value="Phe_tRNA_synth_beta1"/>
    <property type="match status" value="1"/>
</dbReference>
<dbReference type="InterPro" id="IPR041616">
    <property type="entry name" value="PheRS_beta_core"/>
</dbReference>
<comment type="catalytic activity">
    <reaction evidence="14 15">
        <text>tRNA(Phe) + L-phenylalanine + ATP = L-phenylalanyl-tRNA(Phe) + AMP + diphosphate + H(+)</text>
        <dbReference type="Rhea" id="RHEA:19413"/>
        <dbReference type="Rhea" id="RHEA-COMP:9668"/>
        <dbReference type="Rhea" id="RHEA-COMP:9699"/>
        <dbReference type="ChEBI" id="CHEBI:15378"/>
        <dbReference type="ChEBI" id="CHEBI:30616"/>
        <dbReference type="ChEBI" id="CHEBI:33019"/>
        <dbReference type="ChEBI" id="CHEBI:58095"/>
        <dbReference type="ChEBI" id="CHEBI:78442"/>
        <dbReference type="ChEBI" id="CHEBI:78531"/>
        <dbReference type="ChEBI" id="CHEBI:456215"/>
        <dbReference type="EC" id="6.1.1.20"/>
    </reaction>
</comment>
<gene>
    <name evidence="15" type="primary">pheT</name>
    <name evidence="20" type="ORF">FC89_GL000163</name>
</gene>
<dbReference type="Proteomes" id="UP000051451">
    <property type="component" value="Unassembled WGS sequence"/>
</dbReference>
<evidence type="ECO:0000313" key="21">
    <source>
        <dbReference type="Proteomes" id="UP000051451"/>
    </source>
</evidence>
<evidence type="ECO:0000259" key="17">
    <source>
        <dbReference type="PROSITE" id="PS50886"/>
    </source>
</evidence>
<dbReference type="STRING" id="1423750.FC89_GL000163"/>
<dbReference type="FunFam" id="3.50.40.10:FF:000001">
    <property type="entry name" value="Phenylalanine--tRNA ligase beta subunit"/>
    <property type="match status" value="1"/>
</dbReference>
<dbReference type="InterPro" id="IPR033714">
    <property type="entry name" value="tRNA_bind_bactPheRS"/>
</dbReference>
<evidence type="ECO:0000256" key="7">
    <source>
        <dbReference type="ARBA" id="ARBA00022723"/>
    </source>
</evidence>
<dbReference type="PANTHER" id="PTHR10947">
    <property type="entry name" value="PHENYLALANYL-TRNA SYNTHETASE BETA CHAIN AND LEUCINE-RICH REPEAT-CONTAINING PROTEIN 47"/>
    <property type="match status" value="1"/>
</dbReference>
<dbReference type="PATRIC" id="fig|1423750.3.peg.164"/>
<dbReference type="CDD" id="cd02796">
    <property type="entry name" value="tRNA_bind_bactPheRS"/>
    <property type="match status" value="1"/>
</dbReference>
<proteinExistence type="inferred from homology"/>
<keyword evidence="6 15" id="KW-0436">Ligase</keyword>
<keyword evidence="8 15" id="KW-0547">Nucleotide-binding</keyword>
<evidence type="ECO:0000256" key="11">
    <source>
        <dbReference type="ARBA" id="ARBA00022884"/>
    </source>
</evidence>
<dbReference type="CDD" id="cd00769">
    <property type="entry name" value="PheRS_beta_core"/>
    <property type="match status" value="1"/>
</dbReference>
<protein>
    <recommendedName>
        <fullName evidence="15">Phenylalanine--tRNA ligase beta subunit</fullName>
        <ecNumber evidence="15">6.1.1.20</ecNumber>
    </recommendedName>
    <alternativeName>
        <fullName evidence="15">Phenylalanyl-tRNA synthetase beta subunit</fullName>
        <shortName evidence="15">PheRS</shortName>
    </alternativeName>
</protein>
<dbReference type="GO" id="GO:0000049">
    <property type="term" value="F:tRNA binding"/>
    <property type="evidence" value="ECO:0007669"/>
    <property type="project" value="UniProtKB-UniRule"/>
</dbReference>
<dbReference type="Gene3D" id="3.50.40.10">
    <property type="entry name" value="Phenylalanyl-trna Synthetase, Chain B, domain 3"/>
    <property type="match status" value="1"/>
</dbReference>
<evidence type="ECO:0000256" key="12">
    <source>
        <dbReference type="ARBA" id="ARBA00022917"/>
    </source>
</evidence>
<comment type="subunit">
    <text evidence="3 15">Tetramer of two alpha and two beta subunits.</text>
</comment>
<name>A0A0R1VV41_9LACO</name>
<organism evidence="20 21">
    <name type="scientific">Liquorilactobacillus ghanensis DSM 18630</name>
    <dbReference type="NCBI Taxonomy" id="1423750"/>
    <lineage>
        <taxon>Bacteria</taxon>
        <taxon>Bacillati</taxon>
        <taxon>Bacillota</taxon>
        <taxon>Bacilli</taxon>
        <taxon>Lactobacillales</taxon>
        <taxon>Lactobacillaceae</taxon>
        <taxon>Liquorilactobacillus</taxon>
    </lineage>
</organism>
<dbReference type="PROSITE" id="PS51483">
    <property type="entry name" value="B5"/>
    <property type="match status" value="1"/>
</dbReference>
<comment type="subcellular location">
    <subcellularLocation>
        <location evidence="1 15">Cytoplasm</location>
    </subcellularLocation>
</comment>
<dbReference type="Pfam" id="PF03147">
    <property type="entry name" value="FDX-ACB"/>
    <property type="match status" value="1"/>
</dbReference>
<keyword evidence="10 15" id="KW-0460">Magnesium</keyword>
<dbReference type="GO" id="GO:0004826">
    <property type="term" value="F:phenylalanine-tRNA ligase activity"/>
    <property type="evidence" value="ECO:0007669"/>
    <property type="project" value="UniProtKB-UniRule"/>
</dbReference>
<dbReference type="SUPFAM" id="SSF50249">
    <property type="entry name" value="Nucleic acid-binding proteins"/>
    <property type="match status" value="1"/>
</dbReference>
<evidence type="ECO:0000256" key="1">
    <source>
        <dbReference type="ARBA" id="ARBA00004496"/>
    </source>
</evidence>
<dbReference type="SMART" id="SM00896">
    <property type="entry name" value="FDX-ACB"/>
    <property type="match status" value="1"/>
</dbReference>
<dbReference type="PROSITE" id="PS50886">
    <property type="entry name" value="TRBD"/>
    <property type="match status" value="1"/>
</dbReference>
<comment type="cofactor">
    <cofactor evidence="15">
        <name>Mg(2+)</name>
        <dbReference type="ChEBI" id="CHEBI:18420"/>
    </cofactor>
    <text evidence="15">Binds 2 magnesium ions per tetramer.</text>
</comment>
<keyword evidence="13 15" id="KW-0030">Aminoacyl-tRNA synthetase</keyword>
<feature type="binding site" evidence="15">
    <location>
        <position position="468"/>
    </location>
    <ligand>
        <name>Mg(2+)</name>
        <dbReference type="ChEBI" id="CHEBI:18420"/>
        <note>shared with alpha subunit</note>
    </ligand>
</feature>
<evidence type="ECO:0000256" key="10">
    <source>
        <dbReference type="ARBA" id="ARBA00022842"/>
    </source>
</evidence>
<dbReference type="Pfam" id="PF17759">
    <property type="entry name" value="tRNA_synthFbeta"/>
    <property type="match status" value="1"/>
</dbReference>
<keyword evidence="21" id="KW-1185">Reference proteome</keyword>
<dbReference type="RefSeq" id="WP_057870963.1">
    <property type="nucleotide sequence ID" value="NZ_AZGB01000005.1"/>
</dbReference>
<dbReference type="InterPro" id="IPR012340">
    <property type="entry name" value="NA-bd_OB-fold"/>
</dbReference>
<evidence type="ECO:0000313" key="20">
    <source>
        <dbReference type="EMBL" id="KRM07723.1"/>
    </source>
</evidence>
<dbReference type="SUPFAM" id="SSF55681">
    <property type="entry name" value="Class II aaRS and biotin synthetases"/>
    <property type="match status" value="1"/>
</dbReference>
<dbReference type="FunFam" id="3.30.70.380:FF:000001">
    <property type="entry name" value="Phenylalanine--tRNA ligase beta subunit"/>
    <property type="match status" value="1"/>
</dbReference>
<dbReference type="FunFam" id="3.30.930.10:FF:000022">
    <property type="entry name" value="Phenylalanine--tRNA ligase beta subunit"/>
    <property type="match status" value="1"/>
</dbReference>
<dbReference type="SUPFAM" id="SSF56037">
    <property type="entry name" value="PheT/TilS domain"/>
    <property type="match status" value="1"/>
</dbReference>
<evidence type="ECO:0000256" key="2">
    <source>
        <dbReference type="ARBA" id="ARBA00008653"/>
    </source>
</evidence>
<dbReference type="InterPro" id="IPR002547">
    <property type="entry name" value="tRNA-bd_dom"/>
</dbReference>
<dbReference type="NCBIfam" id="TIGR00472">
    <property type="entry name" value="pheT_bact"/>
    <property type="match status" value="1"/>
</dbReference>
<dbReference type="Pfam" id="PF03483">
    <property type="entry name" value="B3_4"/>
    <property type="match status" value="1"/>
</dbReference>
<accession>A0A0R1VV41</accession>
<dbReference type="GeneID" id="98318226"/>
<keyword evidence="9 15" id="KW-0067">ATP-binding</keyword>
<feature type="binding site" evidence="15">
    <location>
        <position position="471"/>
    </location>
    <ligand>
        <name>Mg(2+)</name>
        <dbReference type="ChEBI" id="CHEBI:18420"/>
        <note>shared with alpha subunit</note>
    </ligand>
</feature>
<dbReference type="Gene3D" id="3.30.56.10">
    <property type="match status" value="2"/>
</dbReference>
<keyword evidence="5 16" id="KW-0820">tRNA-binding</keyword>
<evidence type="ECO:0000256" key="5">
    <source>
        <dbReference type="ARBA" id="ARBA00022555"/>
    </source>
</evidence>
<evidence type="ECO:0000256" key="9">
    <source>
        <dbReference type="ARBA" id="ARBA00022840"/>
    </source>
</evidence>
<dbReference type="EC" id="6.1.1.20" evidence="15"/>
<evidence type="ECO:0000256" key="14">
    <source>
        <dbReference type="ARBA" id="ARBA00049255"/>
    </source>
</evidence>
<dbReference type="SUPFAM" id="SSF46955">
    <property type="entry name" value="Putative DNA-binding domain"/>
    <property type="match status" value="1"/>
</dbReference>
<feature type="domain" description="B5" evidence="19">
    <location>
        <begin position="409"/>
        <end position="484"/>
    </location>
</feature>
<feature type="binding site" evidence="15">
    <location>
        <position position="462"/>
    </location>
    <ligand>
        <name>Mg(2+)</name>
        <dbReference type="ChEBI" id="CHEBI:18420"/>
        <note>shared with alpha subunit</note>
    </ligand>
</feature>
<comment type="similarity">
    <text evidence="2 15">Belongs to the phenylalanyl-tRNA synthetase beta subunit family. Type 1 subfamily.</text>
</comment>
<dbReference type="FunFam" id="2.40.50.140:FF:000045">
    <property type="entry name" value="Phenylalanine--tRNA ligase beta subunit"/>
    <property type="match status" value="1"/>
</dbReference>
<feature type="domain" description="FDX-ACB" evidence="18">
    <location>
        <begin position="710"/>
        <end position="803"/>
    </location>
</feature>
<evidence type="ECO:0000256" key="16">
    <source>
        <dbReference type="PROSITE-ProRule" id="PRU00209"/>
    </source>
</evidence>
<dbReference type="InterPro" id="IPR005121">
    <property type="entry name" value="Fdx_antiC-bd"/>
</dbReference>
<evidence type="ECO:0000256" key="3">
    <source>
        <dbReference type="ARBA" id="ARBA00011209"/>
    </source>
</evidence>
<dbReference type="PANTHER" id="PTHR10947:SF0">
    <property type="entry name" value="PHENYLALANINE--TRNA LIGASE BETA SUBUNIT"/>
    <property type="match status" value="1"/>
</dbReference>
<keyword evidence="12 15" id="KW-0648">Protein biosynthesis</keyword>
<evidence type="ECO:0000256" key="15">
    <source>
        <dbReference type="HAMAP-Rule" id="MF_00283"/>
    </source>
</evidence>
<dbReference type="Pfam" id="PF03484">
    <property type="entry name" value="B5"/>
    <property type="match status" value="1"/>
</dbReference>
<evidence type="ECO:0000256" key="4">
    <source>
        <dbReference type="ARBA" id="ARBA00022490"/>
    </source>
</evidence>
<keyword evidence="11 16" id="KW-0694">RNA-binding</keyword>
<dbReference type="InterPro" id="IPR005147">
    <property type="entry name" value="tRNA_synthase_B5-dom"/>
</dbReference>
<evidence type="ECO:0000256" key="6">
    <source>
        <dbReference type="ARBA" id="ARBA00022598"/>
    </source>
</evidence>
<dbReference type="GO" id="GO:0016740">
    <property type="term" value="F:transferase activity"/>
    <property type="evidence" value="ECO:0007669"/>
    <property type="project" value="UniProtKB-ARBA"/>
</dbReference>
<dbReference type="SUPFAM" id="SSF54991">
    <property type="entry name" value="Anticodon-binding domain of PheRS"/>
    <property type="match status" value="1"/>
</dbReference>
<dbReference type="InterPro" id="IPR045060">
    <property type="entry name" value="Phe-tRNA-ligase_IIc_bsu"/>
</dbReference>
<dbReference type="InterPro" id="IPR005146">
    <property type="entry name" value="B3/B4_tRNA-bd"/>
</dbReference>
<dbReference type="Gene3D" id="3.30.930.10">
    <property type="entry name" value="Bira Bifunctional Protein, Domain 2"/>
    <property type="match status" value="1"/>
</dbReference>
<dbReference type="EMBL" id="AZGB01000005">
    <property type="protein sequence ID" value="KRM07723.1"/>
    <property type="molecule type" value="Genomic_DNA"/>
</dbReference>
<evidence type="ECO:0000259" key="19">
    <source>
        <dbReference type="PROSITE" id="PS51483"/>
    </source>
</evidence>
<dbReference type="InterPro" id="IPR009061">
    <property type="entry name" value="DNA-bd_dom_put_sf"/>
</dbReference>
<dbReference type="SMART" id="SM00873">
    <property type="entry name" value="B3_4"/>
    <property type="match status" value="1"/>
</dbReference>
<evidence type="ECO:0000259" key="18">
    <source>
        <dbReference type="PROSITE" id="PS51447"/>
    </source>
</evidence>
<evidence type="ECO:0000256" key="8">
    <source>
        <dbReference type="ARBA" id="ARBA00022741"/>
    </source>
</evidence>
<dbReference type="FunFam" id="3.30.56.10:FF:000002">
    <property type="entry name" value="Phenylalanine--tRNA ligase beta subunit"/>
    <property type="match status" value="1"/>
</dbReference>
<dbReference type="GO" id="GO:0006432">
    <property type="term" value="P:phenylalanyl-tRNA aminoacylation"/>
    <property type="evidence" value="ECO:0007669"/>
    <property type="project" value="UniProtKB-UniRule"/>
</dbReference>